<accession>A0A246KUV9</accession>
<dbReference type="EMBL" id="NIXP01000119">
    <property type="protein sequence ID" value="OWR29246.1"/>
    <property type="molecule type" value="Genomic_DNA"/>
</dbReference>
<name>A0A246KUV9_9GAMM</name>
<proteinExistence type="predicted"/>
<organism evidence="1 2">
    <name type="scientific">Stenotrophomonas pavanii</name>
    <dbReference type="NCBI Taxonomy" id="487698"/>
    <lineage>
        <taxon>Bacteria</taxon>
        <taxon>Pseudomonadati</taxon>
        <taxon>Pseudomonadota</taxon>
        <taxon>Gammaproteobacteria</taxon>
        <taxon>Lysobacterales</taxon>
        <taxon>Lysobacteraceae</taxon>
        <taxon>Stenotrophomonas</taxon>
    </lineage>
</organism>
<dbReference type="Proteomes" id="UP000197904">
    <property type="component" value="Unassembled WGS sequence"/>
</dbReference>
<gene>
    <name evidence="1" type="ORF">CEE55_17540</name>
</gene>
<evidence type="ECO:0000313" key="1">
    <source>
        <dbReference type="EMBL" id="OWR29246.1"/>
    </source>
</evidence>
<comment type="caution">
    <text evidence="1">The sequence shown here is derived from an EMBL/GenBank/DDBJ whole genome shotgun (WGS) entry which is preliminary data.</text>
</comment>
<sequence length="146" mass="17167">MKLNFVADCDWESHVGRIKSHYVERSATFESRSYGNEVASVALLFVCRDPELDFKRRVQFRRKKAEFYTDVMLDLPTIVPLSMKEKMRYVSRELLEQLAEQLGRVKFKDFDHARFLMDLKVWLEDIDSRYNGQSSGAWHYASGEAS</sequence>
<evidence type="ECO:0000313" key="2">
    <source>
        <dbReference type="Proteomes" id="UP000197904"/>
    </source>
</evidence>
<protein>
    <submittedName>
        <fullName evidence="1">Uncharacterized protein</fullName>
    </submittedName>
</protein>
<dbReference type="AlphaFoldDB" id="A0A246KUV9"/>
<reference evidence="1 2" key="1">
    <citation type="submission" date="2017-06" db="EMBL/GenBank/DDBJ databases">
        <authorList>
            <person name="Kim H.J."/>
            <person name="Triplett B.A."/>
        </authorList>
    </citation>
    <scope>NUCLEOTIDE SEQUENCE [LARGE SCALE GENOMIC DNA]</scope>
    <source>
        <strain evidence="1 2">S18795</strain>
    </source>
</reference>
<dbReference type="RefSeq" id="WP_049441965.1">
    <property type="nucleotide sequence ID" value="NZ_JAVSKM010000003.1"/>
</dbReference>